<accession>A0A1K0IJW5</accession>
<dbReference type="PRINTS" id="PR00420">
    <property type="entry name" value="RNGMNOXGNASE"/>
</dbReference>
<dbReference type="Gene3D" id="3.50.50.60">
    <property type="entry name" value="FAD/NAD(P)-binding domain"/>
    <property type="match status" value="1"/>
</dbReference>
<dbReference type="InterPro" id="IPR002938">
    <property type="entry name" value="FAD-bd"/>
</dbReference>
<dbReference type="Gene3D" id="3.30.9.10">
    <property type="entry name" value="D-Amino Acid Oxidase, subunit A, domain 2"/>
    <property type="match status" value="1"/>
</dbReference>
<dbReference type="GO" id="GO:0071949">
    <property type="term" value="F:FAD binding"/>
    <property type="evidence" value="ECO:0007669"/>
    <property type="project" value="InterPro"/>
</dbReference>
<dbReference type="PANTHER" id="PTHR43004">
    <property type="entry name" value="TRK SYSTEM POTASSIUM UPTAKE PROTEIN"/>
    <property type="match status" value="1"/>
</dbReference>
<dbReference type="SUPFAM" id="SSF51905">
    <property type="entry name" value="FAD/NAD(P)-binding domain"/>
    <property type="match status" value="1"/>
</dbReference>
<dbReference type="InterPro" id="IPR036188">
    <property type="entry name" value="FAD/NAD-bd_sf"/>
</dbReference>
<proteinExistence type="predicted"/>
<evidence type="ECO:0000259" key="3">
    <source>
        <dbReference type="Pfam" id="PF01494"/>
    </source>
</evidence>
<keyword evidence="2" id="KW-0274">FAD</keyword>
<protein>
    <submittedName>
        <fullName evidence="4">2,4-dichlorophenol 6-monooxygenase</fullName>
        <ecNumber evidence="4">1.14.13.20</ecNumber>
    </submittedName>
</protein>
<dbReference type="Pfam" id="PF01494">
    <property type="entry name" value="FAD_binding_3"/>
    <property type="match status" value="1"/>
</dbReference>
<keyword evidence="4" id="KW-0560">Oxidoreductase</keyword>
<dbReference type="EMBL" id="FMSH01000314">
    <property type="protein sequence ID" value="SCU78708.1"/>
    <property type="molecule type" value="Genomic_DNA"/>
</dbReference>
<dbReference type="EC" id="1.14.13.20" evidence="4"/>
<dbReference type="Gene3D" id="3.40.30.120">
    <property type="match status" value="1"/>
</dbReference>
<reference evidence="4" key="1">
    <citation type="submission" date="2016-09" db="EMBL/GenBank/DDBJ databases">
        <authorList>
            <person name="Capua I."/>
            <person name="De Benedictis P."/>
            <person name="Joannis T."/>
            <person name="Lombin L.H."/>
            <person name="Cattoli G."/>
        </authorList>
    </citation>
    <scope>NUCLEOTIDE SEQUENCE</scope>
    <source>
        <strain evidence="4">B9</strain>
    </source>
</reference>
<name>A0A1K0IJW5_CUPNE</name>
<dbReference type="Pfam" id="PF21274">
    <property type="entry name" value="Rng_hyd_C"/>
    <property type="match status" value="1"/>
</dbReference>
<gene>
    <name evidence="4" type="primary">tfdB</name>
    <name evidence="4" type="ORF">CNECB9_3810006</name>
</gene>
<sequence length="592" mass="64616">MKTIEVPVLVVGAGPAGLATTALLATYGVTALTITKYAGTANSPRAHITNQRTMEVFRDLGIEGRVLALATPNALMSNNVWATSFAGTEIARLQTWGSSEQRKADYAMASPSPMCNAPQHLLEPVLLDCARERGAQFLFTTELTEISQTADAVTAVLKDRITGETTQVKARYVVGADGGASTVVPQCGFEMEGQMGLGAAVNCWLEVDLAKYCEHRPGVLYWMTQPGNDYWVGSGTYICVRPWNEWVLLFMYDPVQGEPDLSEEAVIRRARATIGDDSLPIRVKAVSKWQINHVAAKDMRKGRVFIAGDAAHRHPPANGLGTNTSIQDAFNLAWKLAHVIRGYADDSLLDTYSAERQPVARRVVDRAMQSVRNMLPIAKALGFEPGQSEAQGWQNVDELFGDTERGRERRHALQEAVRLQNYQFNCHGVEMGQVYASDAVVSDGRSRAPCTRDPDLYYHPDTAPGGVVPHAWLERSKERVSTLDLVGHGRFMLLTGIGGDDWRRLAADVSAALEIELEVVSIGGPNCDAHDVYGTWSELRSISDSGAVLVRPDRIVGWRHAQLDARAAQGLEHAMRSMLGRAALAGGRRQAA</sequence>
<dbReference type="GO" id="GO:0018666">
    <property type="term" value="F:2,4-dichlorophenol 6-monooxygenase activity"/>
    <property type="evidence" value="ECO:0007669"/>
    <property type="project" value="UniProtKB-EC"/>
</dbReference>
<dbReference type="RefSeq" id="WP_340527022.1">
    <property type="nucleotide sequence ID" value="NZ_FMSH01000314.1"/>
</dbReference>
<dbReference type="InterPro" id="IPR050641">
    <property type="entry name" value="RIFMO-like"/>
</dbReference>
<dbReference type="PANTHER" id="PTHR43004:SF8">
    <property type="entry name" value="FAD-BINDING DOMAIN-CONTAINING PROTEIN-RELATED"/>
    <property type="match status" value="1"/>
</dbReference>
<feature type="domain" description="FAD-binding" evidence="3">
    <location>
        <begin position="5"/>
        <end position="367"/>
    </location>
</feature>
<evidence type="ECO:0000256" key="2">
    <source>
        <dbReference type="ARBA" id="ARBA00022827"/>
    </source>
</evidence>
<evidence type="ECO:0000313" key="4">
    <source>
        <dbReference type="EMBL" id="SCU78708.1"/>
    </source>
</evidence>
<keyword evidence="1" id="KW-0285">Flavoprotein</keyword>
<dbReference type="AlphaFoldDB" id="A0A1K0IJW5"/>
<keyword evidence="4" id="KW-0503">Monooxygenase</keyword>
<evidence type="ECO:0000256" key="1">
    <source>
        <dbReference type="ARBA" id="ARBA00022630"/>
    </source>
</evidence>
<organism evidence="4">
    <name type="scientific">Cupriavidus necator</name>
    <name type="common">Alcaligenes eutrophus</name>
    <name type="synonym">Ralstonia eutropha</name>
    <dbReference type="NCBI Taxonomy" id="106590"/>
    <lineage>
        <taxon>Bacteria</taxon>
        <taxon>Pseudomonadati</taxon>
        <taxon>Pseudomonadota</taxon>
        <taxon>Betaproteobacteria</taxon>
        <taxon>Burkholderiales</taxon>
        <taxon>Burkholderiaceae</taxon>
        <taxon>Cupriavidus</taxon>
    </lineage>
</organism>